<evidence type="ECO:0000313" key="4">
    <source>
        <dbReference type="Proteomes" id="UP000296706"/>
    </source>
</evidence>
<evidence type="ECO:0000256" key="1">
    <source>
        <dbReference type="ARBA" id="ARBA00022649"/>
    </source>
</evidence>
<dbReference type="EMBL" id="CP031310">
    <property type="protein sequence ID" value="QCC51981.1"/>
    <property type="molecule type" value="Genomic_DNA"/>
</dbReference>
<reference evidence="3 4" key="1">
    <citation type="journal article" date="2019" name="Nat. Commun.">
        <title>A new type of DNA phosphorothioation-based antiviral system in archaea.</title>
        <authorList>
            <person name="Xiong L."/>
            <person name="Liu S."/>
            <person name="Chen S."/>
            <person name="Xiao Y."/>
            <person name="Zhu B."/>
            <person name="Gao Y."/>
            <person name="Zhang Y."/>
            <person name="Chen B."/>
            <person name="Luo J."/>
            <person name="Deng Z."/>
            <person name="Chen X."/>
            <person name="Wang L."/>
            <person name="Chen S."/>
        </authorList>
    </citation>
    <scope>NUCLEOTIDE SEQUENCE [LARGE SCALE GENOMIC DNA]</scope>
    <source>
        <strain evidence="3 4">CBA1105</strain>
    </source>
</reference>
<organism evidence="3 4">
    <name type="scientific">Halapricum salinum</name>
    <dbReference type="NCBI Taxonomy" id="1457250"/>
    <lineage>
        <taxon>Archaea</taxon>
        <taxon>Methanobacteriati</taxon>
        <taxon>Methanobacteriota</taxon>
        <taxon>Stenosarchaea group</taxon>
        <taxon>Halobacteria</taxon>
        <taxon>Halobacteriales</taxon>
        <taxon>Haloarculaceae</taxon>
        <taxon>Halapricum</taxon>
    </lineage>
</organism>
<protein>
    <recommendedName>
        <fullName evidence="5">Antitoxin</fullName>
    </recommendedName>
</protein>
<dbReference type="STRING" id="1457250.GCA_000755225_00403"/>
<dbReference type="Proteomes" id="UP000296706">
    <property type="component" value="Chromosome"/>
</dbReference>
<dbReference type="Pfam" id="PF02697">
    <property type="entry name" value="VAPB_antitox"/>
    <property type="match status" value="1"/>
</dbReference>
<evidence type="ECO:0008006" key="5">
    <source>
        <dbReference type="Google" id="ProtNLM"/>
    </source>
</evidence>
<dbReference type="KEGG" id="hsn:DV733_12420"/>
<keyword evidence="4" id="KW-1185">Reference proteome</keyword>
<evidence type="ECO:0000313" key="3">
    <source>
        <dbReference type="EMBL" id="QCC51981.1"/>
    </source>
</evidence>
<proteinExistence type="predicted"/>
<gene>
    <name evidence="3" type="ORF">DV733_12420</name>
</gene>
<accession>A0A4D6HEJ1</accession>
<dbReference type="RefSeq" id="WP_049994412.1">
    <property type="nucleotide sequence ID" value="NZ_CP031310.1"/>
</dbReference>
<dbReference type="GeneID" id="39848679"/>
<dbReference type="OrthoDB" id="9187at2157"/>
<keyword evidence="1" id="KW-1277">Toxin-antitoxin system</keyword>
<feature type="region of interest" description="Disordered" evidence="2">
    <location>
        <begin position="53"/>
        <end position="72"/>
    </location>
</feature>
<dbReference type="AlphaFoldDB" id="A0A4D6HEJ1"/>
<sequence>MSTSIRVSDDTKSMLAVLKEDDESWDEFLARLARRERDVDELGGFAAEGIEKSMEQTHEDLNESLADNVETE</sequence>
<dbReference type="InterPro" id="IPR003847">
    <property type="entry name" value="Put_antitoxin"/>
</dbReference>
<evidence type="ECO:0000256" key="2">
    <source>
        <dbReference type="SAM" id="MobiDB-lite"/>
    </source>
</evidence>
<name>A0A4D6HEJ1_9EURY</name>